<dbReference type="OrthoDB" id="5388012at2759"/>
<dbReference type="Proteomes" id="UP000799302">
    <property type="component" value="Unassembled WGS sequence"/>
</dbReference>
<proteinExistence type="predicted"/>
<accession>A0A6A6ULI7</accession>
<name>A0A6A6ULI7_9PEZI</name>
<keyword evidence="2" id="KW-1185">Reference proteome</keyword>
<dbReference type="AlphaFoldDB" id="A0A6A6ULI7"/>
<protein>
    <submittedName>
        <fullName evidence="1">Uncharacterized protein</fullName>
    </submittedName>
</protein>
<sequence length="142" mass="16244">MPIYRLCVFNSARLEDDRANLYYTTLSKLHAQTFNTDANAVRVEIDSEGPICKGGYGFKPARGVFGYNKHTNYIVAYVDFRGPAEVWQEHCRKITRAFPEFKSIYLQRLEYEFEFGGIIAAHEESAQSSTDAPPGYSDQLRE</sequence>
<organism evidence="1 2">
    <name type="scientific">Microthyrium microscopicum</name>
    <dbReference type="NCBI Taxonomy" id="703497"/>
    <lineage>
        <taxon>Eukaryota</taxon>
        <taxon>Fungi</taxon>
        <taxon>Dikarya</taxon>
        <taxon>Ascomycota</taxon>
        <taxon>Pezizomycotina</taxon>
        <taxon>Dothideomycetes</taxon>
        <taxon>Dothideomycetes incertae sedis</taxon>
        <taxon>Microthyriales</taxon>
        <taxon>Microthyriaceae</taxon>
        <taxon>Microthyrium</taxon>
    </lineage>
</organism>
<reference evidence="1" key="1">
    <citation type="journal article" date="2020" name="Stud. Mycol.">
        <title>101 Dothideomycetes genomes: a test case for predicting lifestyles and emergence of pathogens.</title>
        <authorList>
            <person name="Haridas S."/>
            <person name="Albert R."/>
            <person name="Binder M."/>
            <person name="Bloem J."/>
            <person name="Labutti K."/>
            <person name="Salamov A."/>
            <person name="Andreopoulos B."/>
            <person name="Baker S."/>
            <person name="Barry K."/>
            <person name="Bills G."/>
            <person name="Bluhm B."/>
            <person name="Cannon C."/>
            <person name="Castanera R."/>
            <person name="Culley D."/>
            <person name="Daum C."/>
            <person name="Ezra D."/>
            <person name="Gonzalez J."/>
            <person name="Henrissat B."/>
            <person name="Kuo A."/>
            <person name="Liang C."/>
            <person name="Lipzen A."/>
            <person name="Lutzoni F."/>
            <person name="Magnuson J."/>
            <person name="Mondo S."/>
            <person name="Nolan M."/>
            <person name="Ohm R."/>
            <person name="Pangilinan J."/>
            <person name="Park H.-J."/>
            <person name="Ramirez L."/>
            <person name="Alfaro M."/>
            <person name="Sun H."/>
            <person name="Tritt A."/>
            <person name="Yoshinaga Y."/>
            <person name="Zwiers L.-H."/>
            <person name="Turgeon B."/>
            <person name="Goodwin S."/>
            <person name="Spatafora J."/>
            <person name="Crous P."/>
            <person name="Grigoriev I."/>
        </authorList>
    </citation>
    <scope>NUCLEOTIDE SEQUENCE</scope>
    <source>
        <strain evidence="1">CBS 115976</strain>
    </source>
</reference>
<evidence type="ECO:0000313" key="2">
    <source>
        <dbReference type="Proteomes" id="UP000799302"/>
    </source>
</evidence>
<evidence type="ECO:0000313" key="1">
    <source>
        <dbReference type="EMBL" id="KAF2672536.1"/>
    </source>
</evidence>
<dbReference type="EMBL" id="MU004232">
    <property type="protein sequence ID" value="KAF2672536.1"/>
    <property type="molecule type" value="Genomic_DNA"/>
</dbReference>
<gene>
    <name evidence="1" type="ORF">BT63DRAFT_422987</name>
</gene>